<dbReference type="InterPro" id="IPR010920">
    <property type="entry name" value="LSM_dom_sf"/>
</dbReference>
<comment type="similarity">
    <text evidence="2">Belongs to the MscS (TC 1.A.23) family.</text>
</comment>
<feature type="transmembrane region" description="Helical" evidence="7">
    <location>
        <begin position="70"/>
        <end position="90"/>
    </location>
</feature>
<name>A0ABP8MX74_9BACT</name>
<evidence type="ECO:0000256" key="2">
    <source>
        <dbReference type="ARBA" id="ARBA00008017"/>
    </source>
</evidence>
<dbReference type="Pfam" id="PF05552">
    <property type="entry name" value="MS_channel_1st_1"/>
    <property type="match status" value="1"/>
</dbReference>
<dbReference type="RefSeq" id="WP_344827591.1">
    <property type="nucleotide sequence ID" value="NZ_BAABEZ010000024.1"/>
</dbReference>
<gene>
    <name evidence="9" type="ORF">GCM10023092_24600</name>
</gene>
<dbReference type="InterPro" id="IPR006686">
    <property type="entry name" value="MscS_channel_CS"/>
</dbReference>
<dbReference type="Proteomes" id="UP001501410">
    <property type="component" value="Unassembled WGS sequence"/>
</dbReference>
<sequence length="272" mass="30048">MKDTTTRQAAAFHIDQVYDRAYDWLILYTPRFILGLLVLIVGLWLVKIVLRLLQQKMHKRDVADTAKPFLLNMAGVVLRVLVVLGAVQTLGFKMTLFTTIVGAFGVAAGLALSGTLQNFTSGIMILLLKPFVTGDNIVTQGVEGTVSSIQIFYTVIITFDKRTVIVPNSKLSNEVIINISKAGNRRLDIELAFPATMDFKEVRAVLEQTIDNCKSALSVPKKRIGVSAIEGDTYKVAVNVWVNAHGFQDTKLQIQECLLSAVKQLKNKPQQS</sequence>
<dbReference type="PROSITE" id="PS01246">
    <property type="entry name" value="UPF0003"/>
    <property type="match status" value="1"/>
</dbReference>
<evidence type="ECO:0000256" key="7">
    <source>
        <dbReference type="SAM" id="Phobius"/>
    </source>
</evidence>
<dbReference type="Gene3D" id="2.30.30.60">
    <property type="match status" value="1"/>
</dbReference>
<dbReference type="PANTHER" id="PTHR30221:SF1">
    <property type="entry name" value="SMALL-CONDUCTANCE MECHANOSENSITIVE CHANNEL"/>
    <property type="match status" value="1"/>
</dbReference>
<evidence type="ECO:0000313" key="9">
    <source>
        <dbReference type="EMBL" id="GAA4457617.1"/>
    </source>
</evidence>
<dbReference type="Pfam" id="PF00924">
    <property type="entry name" value="MS_channel_2nd"/>
    <property type="match status" value="1"/>
</dbReference>
<feature type="transmembrane region" description="Helical" evidence="7">
    <location>
        <begin position="32"/>
        <end position="50"/>
    </location>
</feature>
<comment type="caution">
    <text evidence="9">The sequence shown here is derived from an EMBL/GenBank/DDBJ whole genome shotgun (WGS) entry which is preliminary data.</text>
</comment>
<dbReference type="InterPro" id="IPR008910">
    <property type="entry name" value="MSC_TM_helix"/>
</dbReference>
<dbReference type="SUPFAM" id="SSF50182">
    <property type="entry name" value="Sm-like ribonucleoproteins"/>
    <property type="match status" value="1"/>
</dbReference>
<evidence type="ECO:0000256" key="3">
    <source>
        <dbReference type="ARBA" id="ARBA00022475"/>
    </source>
</evidence>
<dbReference type="SUPFAM" id="SSF82689">
    <property type="entry name" value="Mechanosensitive channel protein MscS (YggB), C-terminal domain"/>
    <property type="match status" value="1"/>
</dbReference>
<dbReference type="InterPro" id="IPR006685">
    <property type="entry name" value="MscS_channel_2nd"/>
</dbReference>
<dbReference type="PANTHER" id="PTHR30221">
    <property type="entry name" value="SMALL-CONDUCTANCE MECHANOSENSITIVE CHANNEL"/>
    <property type="match status" value="1"/>
</dbReference>
<keyword evidence="3" id="KW-1003">Cell membrane</keyword>
<feature type="domain" description="Mechanosensitive ion channel MscS" evidence="8">
    <location>
        <begin position="115"/>
        <end position="181"/>
    </location>
</feature>
<keyword evidence="6 7" id="KW-0472">Membrane</keyword>
<keyword evidence="10" id="KW-1185">Reference proteome</keyword>
<comment type="subcellular location">
    <subcellularLocation>
        <location evidence="1">Cell membrane</location>
        <topology evidence="1">Multi-pass membrane protein</topology>
    </subcellularLocation>
</comment>
<evidence type="ECO:0000259" key="8">
    <source>
        <dbReference type="Pfam" id="PF00924"/>
    </source>
</evidence>
<evidence type="ECO:0000256" key="5">
    <source>
        <dbReference type="ARBA" id="ARBA00022989"/>
    </source>
</evidence>
<dbReference type="InterPro" id="IPR045275">
    <property type="entry name" value="MscS_archaea/bacteria_type"/>
</dbReference>
<dbReference type="InterPro" id="IPR011066">
    <property type="entry name" value="MscS_channel_C_sf"/>
</dbReference>
<proteinExistence type="inferred from homology"/>
<evidence type="ECO:0000256" key="6">
    <source>
        <dbReference type="ARBA" id="ARBA00023136"/>
    </source>
</evidence>
<evidence type="ECO:0000256" key="4">
    <source>
        <dbReference type="ARBA" id="ARBA00022692"/>
    </source>
</evidence>
<keyword evidence="5 7" id="KW-1133">Transmembrane helix</keyword>
<dbReference type="InterPro" id="IPR023408">
    <property type="entry name" value="MscS_beta-dom_sf"/>
</dbReference>
<dbReference type="SUPFAM" id="SSF82861">
    <property type="entry name" value="Mechanosensitive channel protein MscS (YggB), transmembrane region"/>
    <property type="match status" value="1"/>
</dbReference>
<protein>
    <submittedName>
        <fullName evidence="9">Mechanosensitive ion channel family protein</fullName>
    </submittedName>
</protein>
<dbReference type="Gene3D" id="1.10.287.1260">
    <property type="match status" value="1"/>
</dbReference>
<organism evidence="9 10">
    <name type="scientific">Rurimicrobium arvi</name>
    <dbReference type="NCBI Taxonomy" id="2049916"/>
    <lineage>
        <taxon>Bacteria</taxon>
        <taxon>Pseudomonadati</taxon>
        <taxon>Bacteroidota</taxon>
        <taxon>Chitinophagia</taxon>
        <taxon>Chitinophagales</taxon>
        <taxon>Chitinophagaceae</taxon>
        <taxon>Rurimicrobium</taxon>
    </lineage>
</organism>
<reference evidence="10" key="1">
    <citation type="journal article" date="2019" name="Int. J. Syst. Evol. Microbiol.">
        <title>The Global Catalogue of Microorganisms (GCM) 10K type strain sequencing project: providing services to taxonomists for standard genome sequencing and annotation.</title>
        <authorList>
            <consortium name="The Broad Institute Genomics Platform"/>
            <consortium name="The Broad Institute Genome Sequencing Center for Infectious Disease"/>
            <person name="Wu L."/>
            <person name="Ma J."/>
        </authorList>
    </citation>
    <scope>NUCLEOTIDE SEQUENCE [LARGE SCALE GENOMIC DNA]</scope>
    <source>
        <strain evidence="10">JCM 31921</strain>
    </source>
</reference>
<accession>A0ABP8MX74</accession>
<dbReference type="InterPro" id="IPR011014">
    <property type="entry name" value="MscS_channel_TM-2"/>
</dbReference>
<keyword evidence="4 7" id="KW-0812">Transmembrane</keyword>
<evidence type="ECO:0000313" key="10">
    <source>
        <dbReference type="Proteomes" id="UP001501410"/>
    </source>
</evidence>
<feature type="transmembrane region" description="Helical" evidence="7">
    <location>
        <begin position="96"/>
        <end position="116"/>
    </location>
</feature>
<dbReference type="EMBL" id="BAABEZ010000024">
    <property type="protein sequence ID" value="GAA4457617.1"/>
    <property type="molecule type" value="Genomic_DNA"/>
</dbReference>
<evidence type="ECO:0000256" key="1">
    <source>
        <dbReference type="ARBA" id="ARBA00004651"/>
    </source>
</evidence>